<comment type="caution">
    <text evidence="1">The sequence shown here is derived from an EMBL/GenBank/DDBJ whole genome shotgun (WGS) entry which is preliminary data.</text>
</comment>
<protein>
    <submittedName>
        <fullName evidence="1">Uncharacterized protein</fullName>
    </submittedName>
</protein>
<reference evidence="1" key="1">
    <citation type="submission" date="2018-01" db="EMBL/GenBank/DDBJ databases">
        <authorList>
            <person name="Mao J.F."/>
        </authorList>
    </citation>
    <scope>NUCLEOTIDE SEQUENCE</scope>
    <source>
        <strain evidence="1">Huo1</strain>
        <tissue evidence="1">Leaf</tissue>
    </source>
</reference>
<accession>A0A8X8YMP0</accession>
<evidence type="ECO:0000313" key="1">
    <source>
        <dbReference type="EMBL" id="KAG6433342.1"/>
    </source>
</evidence>
<dbReference type="AlphaFoldDB" id="A0A8X8YMP0"/>
<evidence type="ECO:0000313" key="2">
    <source>
        <dbReference type="Proteomes" id="UP000298416"/>
    </source>
</evidence>
<gene>
    <name evidence="1" type="ORF">SASPL_104952</name>
</gene>
<reference evidence="1" key="2">
    <citation type="submission" date="2020-08" db="EMBL/GenBank/DDBJ databases">
        <title>Plant Genome Project.</title>
        <authorList>
            <person name="Zhang R.-G."/>
        </authorList>
    </citation>
    <scope>NUCLEOTIDE SEQUENCE</scope>
    <source>
        <strain evidence="1">Huo1</strain>
        <tissue evidence="1">Leaf</tissue>
    </source>
</reference>
<dbReference type="EMBL" id="PNBA02000002">
    <property type="protein sequence ID" value="KAG6433342.1"/>
    <property type="molecule type" value="Genomic_DNA"/>
</dbReference>
<name>A0A8X8YMP0_SALSN</name>
<sequence>MIREGVRLWPIRADVEPVYPAFFRESTGGEEFDDDKVSSCGDFQSGFYDLDYLTVSQLIGKDLLAELIIHGFLGLGSLQFIMPQSSEETNERDSSLADKVTSFVDSSSSKTSSNFYFLIEIKFDYGHQSEASYSDSDFDTDYQSNSENVEVDEDEWLKLDEDFNDEDWEII</sequence>
<keyword evidence="2" id="KW-1185">Reference proteome</keyword>
<organism evidence="1">
    <name type="scientific">Salvia splendens</name>
    <name type="common">Scarlet sage</name>
    <dbReference type="NCBI Taxonomy" id="180675"/>
    <lineage>
        <taxon>Eukaryota</taxon>
        <taxon>Viridiplantae</taxon>
        <taxon>Streptophyta</taxon>
        <taxon>Embryophyta</taxon>
        <taxon>Tracheophyta</taxon>
        <taxon>Spermatophyta</taxon>
        <taxon>Magnoliopsida</taxon>
        <taxon>eudicotyledons</taxon>
        <taxon>Gunneridae</taxon>
        <taxon>Pentapetalae</taxon>
        <taxon>asterids</taxon>
        <taxon>lamiids</taxon>
        <taxon>Lamiales</taxon>
        <taxon>Lamiaceae</taxon>
        <taxon>Nepetoideae</taxon>
        <taxon>Mentheae</taxon>
        <taxon>Salviinae</taxon>
        <taxon>Salvia</taxon>
        <taxon>Salvia subgen. Calosphace</taxon>
        <taxon>core Calosphace</taxon>
    </lineage>
</organism>
<dbReference type="Proteomes" id="UP000298416">
    <property type="component" value="Unassembled WGS sequence"/>
</dbReference>
<proteinExistence type="predicted"/>